<keyword evidence="3" id="KW-0813">Transport</keyword>
<dbReference type="PANTHER" id="PTHR34501">
    <property type="entry name" value="PROTEIN YDDL-RELATED"/>
    <property type="match status" value="1"/>
</dbReference>
<dbReference type="Pfam" id="PF13609">
    <property type="entry name" value="Porin_4"/>
    <property type="match status" value="1"/>
</dbReference>
<evidence type="ECO:0000256" key="6">
    <source>
        <dbReference type="ARBA" id="ARBA00022729"/>
    </source>
</evidence>
<dbReference type="CDD" id="cd00342">
    <property type="entry name" value="gram_neg_porins"/>
    <property type="match status" value="1"/>
</dbReference>
<name>A0ABV7B6N1_9GAMM</name>
<dbReference type="PANTHER" id="PTHR34501:SF9">
    <property type="entry name" value="MAJOR OUTER MEMBRANE PROTEIN P.IA"/>
    <property type="match status" value="1"/>
</dbReference>
<dbReference type="InterPro" id="IPR001702">
    <property type="entry name" value="Porin_Gram-ve"/>
</dbReference>
<dbReference type="SUPFAM" id="SSF56935">
    <property type="entry name" value="Porins"/>
    <property type="match status" value="1"/>
</dbReference>
<evidence type="ECO:0000256" key="2">
    <source>
        <dbReference type="ARBA" id="ARBA00011233"/>
    </source>
</evidence>
<keyword evidence="10" id="KW-0998">Cell outer membrane</keyword>
<evidence type="ECO:0000313" key="13">
    <source>
        <dbReference type="EMBL" id="MFC2992621.1"/>
    </source>
</evidence>
<keyword evidence="14" id="KW-1185">Reference proteome</keyword>
<feature type="domain" description="Porin" evidence="12">
    <location>
        <begin position="14"/>
        <end position="319"/>
    </location>
</feature>
<accession>A0ABV7B6N1</accession>
<evidence type="ECO:0000256" key="11">
    <source>
        <dbReference type="SAM" id="SignalP"/>
    </source>
</evidence>
<dbReference type="EMBL" id="JBHRSQ010000014">
    <property type="protein sequence ID" value="MFC2992621.1"/>
    <property type="molecule type" value="Genomic_DNA"/>
</dbReference>
<keyword evidence="8" id="KW-0626">Porin</keyword>
<keyword evidence="7" id="KW-0406">Ion transport</keyword>
<proteinExistence type="predicted"/>
<gene>
    <name evidence="13" type="ORF">ACFODV_11305</name>
</gene>
<dbReference type="Proteomes" id="UP001595386">
    <property type="component" value="Unassembled WGS sequence"/>
</dbReference>
<feature type="chain" id="PRO_5047145282" evidence="11">
    <location>
        <begin position="27"/>
        <end position="350"/>
    </location>
</feature>
<evidence type="ECO:0000256" key="4">
    <source>
        <dbReference type="ARBA" id="ARBA00022452"/>
    </source>
</evidence>
<organism evidence="13 14">
    <name type="scientific">Halomonas tibetensis</name>
    <dbReference type="NCBI Taxonomy" id="2259590"/>
    <lineage>
        <taxon>Bacteria</taxon>
        <taxon>Pseudomonadati</taxon>
        <taxon>Pseudomonadota</taxon>
        <taxon>Gammaproteobacteria</taxon>
        <taxon>Oceanospirillales</taxon>
        <taxon>Halomonadaceae</taxon>
        <taxon>Halomonas</taxon>
    </lineage>
</organism>
<sequence>MKKTLLATAIAGAIAATGMMATTAQAATVYDQDGTKVDIYGRIAMGIRGGGPEYNSADELVSNDEEFVDVYSRLGLRMSHAVTSDLTAFGRLEWRFKGDERYTDSGFTEIRQSFLGLRSDTWGTVQAGNFDSIYNQYVSIPFDVYIDRGLELAGHPIQSRGDSIAYMTPNLEGFSVAMQAKHYSDRGQVEPSDGTTVAAQGALKYEIDNLRLALGVVDDVVEGGGNDEVLYGATASYEFVPGFSGRLGYETRSDNDVYGGGFDTWGLGMSYAVNQWAFNADIYDVSPDNSDSRTSWAAGTYYNVSSAFQVFLELQQADQQSISIELDGLDSEVTADGDDMYWLTGARYFF</sequence>
<dbReference type="RefSeq" id="WP_379759238.1">
    <property type="nucleotide sequence ID" value="NZ_JBHRSQ010000014.1"/>
</dbReference>
<evidence type="ECO:0000256" key="10">
    <source>
        <dbReference type="ARBA" id="ARBA00023237"/>
    </source>
</evidence>
<feature type="signal peptide" evidence="11">
    <location>
        <begin position="1"/>
        <end position="26"/>
    </location>
</feature>
<evidence type="ECO:0000313" key="14">
    <source>
        <dbReference type="Proteomes" id="UP001595386"/>
    </source>
</evidence>
<dbReference type="PRINTS" id="PR00182">
    <property type="entry name" value="ECOLNEIPORIN"/>
</dbReference>
<dbReference type="Gene3D" id="2.40.160.10">
    <property type="entry name" value="Porin"/>
    <property type="match status" value="1"/>
</dbReference>
<comment type="caution">
    <text evidence="13">The sequence shown here is derived from an EMBL/GenBank/DDBJ whole genome shotgun (WGS) entry which is preliminary data.</text>
</comment>
<keyword evidence="9" id="KW-0472">Membrane</keyword>
<dbReference type="InterPro" id="IPR050298">
    <property type="entry name" value="Gram-neg_bact_OMP"/>
</dbReference>
<dbReference type="InterPro" id="IPR023614">
    <property type="entry name" value="Porin_dom_sf"/>
</dbReference>
<keyword evidence="4" id="KW-1134">Transmembrane beta strand</keyword>
<protein>
    <submittedName>
        <fullName evidence="13">Porin</fullName>
    </submittedName>
</protein>
<evidence type="ECO:0000256" key="3">
    <source>
        <dbReference type="ARBA" id="ARBA00022448"/>
    </source>
</evidence>
<comment type="subcellular location">
    <subcellularLocation>
        <location evidence="1">Cell outer membrane</location>
        <topology evidence="1">Multi-pass membrane protein</topology>
    </subcellularLocation>
</comment>
<keyword evidence="5" id="KW-0812">Transmembrane</keyword>
<evidence type="ECO:0000259" key="12">
    <source>
        <dbReference type="Pfam" id="PF13609"/>
    </source>
</evidence>
<evidence type="ECO:0000256" key="9">
    <source>
        <dbReference type="ARBA" id="ARBA00023136"/>
    </source>
</evidence>
<evidence type="ECO:0000256" key="8">
    <source>
        <dbReference type="ARBA" id="ARBA00023114"/>
    </source>
</evidence>
<evidence type="ECO:0000256" key="1">
    <source>
        <dbReference type="ARBA" id="ARBA00004571"/>
    </source>
</evidence>
<evidence type="ECO:0000256" key="5">
    <source>
        <dbReference type="ARBA" id="ARBA00022692"/>
    </source>
</evidence>
<keyword evidence="6 11" id="KW-0732">Signal</keyword>
<dbReference type="InterPro" id="IPR033900">
    <property type="entry name" value="Gram_neg_porin_domain"/>
</dbReference>
<reference evidence="14" key="1">
    <citation type="journal article" date="2019" name="Int. J. Syst. Evol. Microbiol.">
        <title>The Global Catalogue of Microorganisms (GCM) 10K type strain sequencing project: providing services to taxonomists for standard genome sequencing and annotation.</title>
        <authorList>
            <consortium name="The Broad Institute Genomics Platform"/>
            <consortium name="The Broad Institute Genome Sequencing Center for Infectious Disease"/>
            <person name="Wu L."/>
            <person name="Ma J."/>
        </authorList>
    </citation>
    <scope>NUCLEOTIDE SEQUENCE [LARGE SCALE GENOMIC DNA]</scope>
    <source>
        <strain evidence="14">KCTC 52660</strain>
    </source>
</reference>
<comment type="subunit">
    <text evidence="2">Homotrimer.</text>
</comment>
<evidence type="ECO:0000256" key="7">
    <source>
        <dbReference type="ARBA" id="ARBA00023065"/>
    </source>
</evidence>